<feature type="region of interest" description="Disordered" evidence="1">
    <location>
        <begin position="19"/>
        <end position="54"/>
    </location>
</feature>
<keyword evidence="3" id="KW-1185">Reference proteome</keyword>
<comment type="caution">
    <text evidence="2">The sequence shown here is derived from an EMBL/GenBank/DDBJ whole genome shotgun (WGS) entry which is preliminary data.</text>
</comment>
<dbReference type="AlphaFoldDB" id="A0AA88DSW7"/>
<accession>A0AA88DSW7</accession>
<reference evidence="2" key="1">
    <citation type="submission" date="2023-07" db="EMBL/GenBank/DDBJ databases">
        <title>draft genome sequence of fig (Ficus carica).</title>
        <authorList>
            <person name="Takahashi T."/>
            <person name="Nishimura K."/>
        </authorList>
    </citation>
    <scope>NUCLEOTIDE SEQUENCE</scope>
</reference>
<evidence type="ECO:0000313" key="2">
    <source>
        <dbReference type="EMBL" id="GMN60853.1"/>
    </source>
</evidence>
<name>A0AA88DSW7_FICCA</name>
<dbReference type="EMBL" id="BTGU01000103">
    <property type="protein sequence ID" value="GMN60853.1"/>
    <property type="molecule type" value="Genomic_DNA"/>
</dbReference>
<evidence type="ECO:0000256" key="1">
    <source>
        <dbReference type="SAM" id="MobiDB-lite"/>
    </source>
</evidence>
<protein>
    <submittedName>
        <fullName evidence="2">Uncharacterized protein</fullName>
    </submittedName>
</protein>
<proteinExistence type="predicted"/>
<dbReference type="Proteomes" id="UP001187192">
    <property type="component" value="Unassembled WGS sequence"/>
</dbReference>
<evidence type="ECO:0000313" key="3">
    <source>
        <dbReference type="Proteomes" id="UP001187192"/>
    </source>
</evidence>
<sequence>MAAVREKFEVTAAALPDFKLGGDGLAKEREGEGELGSFGATKGVGESAQGREGE</sequence>
<organism evidence="2 3">
    <name type="scientific">Ficus carica</name>
    <name type="common">Common fig</name>
    <dbReference type="NCBI Taxonomy" id="3494"/>
    <lineage>
        <taxon>Eukaryota</taxon>
        <taxon>Viridiplantae</taxon>
        <taxon>Streptophyta</taxon>
        <taxon>Embryophyta</taxon>
        <taxon>Tracheophyta</taxon>
        <taxon>Spermatophyta</taxon>
        <taxon>Magnoliopsida</taxon>
        <taxon>eudicotyledons</taxon>
        <taxon>Gunneridae</taxon>
        <taxon>Pentapetalae</taxon>
        <taxon>rosids</taxon>
        <taxon>fabids</taxon>
        <taxon>Rosales</taxon>
        <taxon>Moraceae</taxon>
        <taxon>Ficeae</taxon>
        <taxon>Ficus</taxon>
    </lineage>
</organism>
<gene>
    <name evidence="2" type="ORF">TIFTF001_029946</name>
</gene>